<proteinExistence type="predicted"/>
<dbReference type="EMBL" id="QGNW01000032">
    <property type="protein sequence ID" value="RVX11045.1"/>
    <property type="molecule type" value="Genomic_DNA"/>
</dbReference>
<evidence type="ECO:0000313" key="2">
    <source>
        <dbReference type="Proteomes" id="UP000288805"/>
    </source>
</evidence>
<reference evidence="1 2" key="1">
    <citation type="journal article" date="2018" name="PLoS Genet.">
        <title>Population sequencing reveals clonal diversity and ancestral inbreeding in the grapevine cultivar Chardonnay.</title>
        <authorList>
            <person name="Roach M.J."/>
            <person name="Johnson D.L."/>
            <person name="Bohlmann J."/>
            <person name="van Vuuren H.J."/>
            <person name="Jones S.J."/>
            <person name="Pretorius I.S."/>
            <person name="Schmidt S.A."/>
            <person name="Borneman A.R."/>
        </authorList>
    </citation>
    <scope>NUCLEOTIDE SEQUENCE [LARGE SCALE GENOMIC DNA]</scope>
    <source>
        <strain evidence="2">cv. Chardonnay</strain>
        <tissue evidence="1">Leaf</tissue>
    </source>
</reference>
<sequence>MDPSKVEVLEGNGRMVTHVLILVDRRLKKMTNGTLPWFLVSHGRRRIVTRVLILLDRGLTNKMASSVEKDEVVSLELPAPPGWKKKEVGGCGQFFLFIVQSMVDKTGESMLGLSIVVPKYAWVADVLRRLEAVGSGHAWVADVLRRLEAMGNGIFAFQCAWVADVLRRSDAVGSGILALSFVVAKYYWVANVLRLEAVDCGILACLDNLLLLCSPLLLLSMRWLLIFQGGWRLWAVEFL</sequence>
<evidence type="ECO:0000313" key="1">
    <source>
        <dbReference type="EMBL" id="RVX11045.1"/>
    </source>
</evidence>
<comment type="caution">
    <text evidence="1">The sequence shown here is derived from an EMBL/GenBank/DDBJ whole genome shotgun (WGS) entry which is preliminary data.</text>
</comment>
<name>A0A438JQ45_VITVI</name>
<organism evidence="1 2">
    <name type="scientific">Vitis vinifera</name>
    <name type="common">Grape</name>
    <dbReference type="NCBI Taxonomy" id="29760"/>
    <lineage>
        <taxon>Eukaryota</taxon>
        <taxon>Viridiplantae</taxon>
        <taxon>Streptophyta</taxon>
        <taxon>Embryophyta</taxon>
        <taxon>Tracheophyta</taxon>
        <taxon>Spermatophyta</taxon>
        <taxon>Magnoliopsida</taxon>
        <taxon>eudicotyledons</taxon>
        <taxon>Gunneridae</taxon>
        <taxon>Pentapetalae</taxon>
        <taxon>rosids</taxon>
        <taxon>Vitales</taxon>
        <taxon>Vitaceae</taxon>
        <taxon>Viteae</taxon>
        <taxon>Vitis</taxon>
    </lineage>
</organism>
<dbReference type="Proteomes" id="UP000288805">
    <property type="component" value="Unassembled WGS sequence"/>
</dbReference>
<dbReference type="AlphaFoldDB" id="A0A438JQ45"/>
<gene>
    <name evidence="1" type="ORF">CK203_013164</name>
</gene>
<protein>
    <submittedName>
        <fullName evidence="1">Uncharacterized protein</fullName>
    </submittedName>
</protein>
<accession>A0A438JQ45</accession>